<accession>G7KVR9</accession>
<dbReference type="PaxDb" id="3880-AES78036"/>
<dbReference type="eggNOG" id="KOG0895">
    <property type="taxonomic scope" value="Eukaryota"/>
</dbReference>
<sequence length="313" mass="35677">MANGSDPSFDDDDYLHMFSAAPSKKKSGALQPFRRGQSPMNLKMKATDKPESETLRKLQSFKQFDTVIDISDHHYIKKNSSMKHNPKNWAKKIQEEWRILEKHLPDTIFVRVYESRMDLMRAVIIGAQGTPYHDGLFFFDLYFPPEYPDEPPQLDYHSGGLGLNPNLYENGYVCLSLLNTWVGDDDEMWTPGVSTMHQVLVSIQGLILNAKPYFNESGFLDGIGPRDGENRRTMTYMIRSSPKNFKDLVMGHFYNRAHHILGLCKAYMEGVQVGCFDKGRVQNVNKGKGRCSSTFKAGLVGCVKTLVQEFEKI</sequence>
<dbReference type="PANTHER" id="PTHR46116:SF43">
    <property type="entry name" value="UBIQUITIN-CONJUGATING ENZYME"/>
    <property type="match status" value="1"/>
</dbReference>
<dbReference type="Pfam" id="PF00179">
    <property type="entry name" value="UQ_con"/>
    <property type="match status" value="1"/>
</dbReference>
<dbReference type="Proteomes" id="UP000002051">
    <property type="component" value="Unassembled WGS sequence"/>
</dbReference>
<dbReference type="EMBL" id="CM001223">
    <property type="protein sequence ID" value="AES78036.1"/>
    <property type="molecule type" value="Genomic_DNA"/>
</dbReference>
<dbReference type="OMA" id="QPHMQFK"/>
<keyword evidence="1" id="KW-0808">Transferase</keyword>
<dbReference type="InterPro" id="IPR000608">
    <property type="entry name" value="UBC"/>
</dbReference>
<evidence type="ECO:0000313" key="5">
    <source>
        <dbReference type="EMBL" id="AES78036.1"/>
    </source>
</evidence>
<gene>
    <name evidence="5" type="ordered locus">MTR_7g023760</name>
</gene>
<evidence type="ECO:0000256" key="3">
    <source>
        <dbReference type="SAM" id="MobiDB-lite"/>
    </source>
</evidence>
<dbReference type="PROSITE" id="PS50127">
    <property type="entry name" value="UBC_2"/>
    <property type="match status" value="1"/>
</dbReference>
<dbReference type="GO" id="GO:0061631">
    <property type="term" value="F:ubiquitin conjugating enzyme activity"/>
    <property type="evidence" value="ECO:0000318"/>
    <property type="project" value="GO_Central"/>
</dbReference>
<dbReference type="PANTHER" id="PTHR46116">
    <property type="entry name" value="(E3-INDEPENDENT) E2 UBIQUITIN-CONJUGATING ENZYME"/>
    <property type="match status" value="1"/>
</dbReference>
<reference evidence="6" key="3">
    <citation type="submission" date="2015-04" db="UniProtKB">
        <authorList>
            <consortium name="EnsemblPlants"/>
        </authorList>
    </citation>
    <scope>IDENTIFICATION</scope>
    <source>
        <strain evidence="6">cv. Jemalong A17</strain>
    </source>
</reference>
<dbReference type="InterPro" id="IPR016135">
    <property type="entry name" value="UBQ-conjugating_enzyme/RWD"/>
</dbReference>
<dbReference type="SMART" id="SM00212">
    <property type="entry name" value="UBCc"/>
    <property type="match status" value="1"/>
</dbReference>
<name>G7KVR9_MEDTR</name>
<feature type="region of interest" description="Disordered" evidence="3">
    <location>
        <begin position="20"/>
        <end position="39"/>
    </location>
</feature>
<keyword evidence="2" id="KW-0833">Ubl conjugation pathway</keyword>
<keyword evidence="7" id="KW-1185">Reference proteome</keyword>
<feature type="domain" description="UBC core" evidence="4">
    <location>
        <begin position="88"/>
        <end position="254"/>
    </location>
</feature>
<dbReference type="STRING" id="3880.G7KVR9"/>
<dbReference type="HOGENOM" id="CLU_025097_0_1_1"/>
<evidence type="ECO:0000256" key="2">
    <source>
        <dbReference type="ARBA" id="ARBA00022786"/>
    </source>
</evidence>
<evidence type="ECO:0000259" key="4">
    <source>
        <dbReference type="PROSITE" id="PS50127"/>
    </source>
</evidence>
<dbReference type="EnsemblPlants" id="AES78036">
    <property type="protein sequence ID" value="AES78036"/>
    <property type="gene ID" value="MTR_7g023760"/>
</dbReference>
<organism evidence="5 7">
    <name type="scientific">Medicago truncatula</name>
    <name type="common">Barrel medic</name>
    <name type="synonym">Medicago tribuloides</name>
    <dbReference type="NCBI Taxonomy" id="3880"/>
    <lineage>
        <taxon>Eukaryota</taxon>
        <taxon>Viridiplantae</taxon>
        <taxon>Streptophyta</taxon>
        <taxon>Embryophyta</taxon>
        <taxon>Tracheophyta</taxon>
        <taxon>Spermatophyta</taxon>
        <taxon>Magnoliopsida</taxon>
        <taxon>eudicotyledons</taxon>
        <taxon>Gunneridae</taxon>
        <taxon>Pentapetalae</taxon>
        <taxon>rosids</taxon>
        <taxon>fabids</taxon>
        <taxon>Fabales</taxon>
        <taxon>Fabaceae</taxon>
        <taxon>Papilionoideae</taxon>
        <taxon>50 kb inversion clade</taxon>
        <taxon>NPAAA clade</taxon>
        <taxon>Hologalegina</taxon>
        <taxon>IRL clade</taxon>
        <taxon>Trifolieae</taxon>
        <taxon>Medicago</taxon>
    </lineage>
</organism>
<evidence type="ECO:0000256" key="1">
    <source>
        <dbReference type="ARBA" id="ARBA00022679"/>
    </source>
</evidence>
<dbReference type="AlphaFoldDB" id="G7KVR9"/>
<protein>
    <submittedName>
        <fullName evidence="5">Ubiquitin-conjugating enzyme</fullName>
    </submittedName>
</protein>
<evidence type="ECO:0000313" key="6">
    <source>
        <dbReference type="EnsemblPlants" id="AES78036"/>
    </source>
</evidence>
<reference evidence="5 7" key="2">
    <citation type="journal article" date="2014" name="BMC Genomics">
        <title>An improved genome release (version Mt4.0) for the model legume Medicago truncatula.</title>
        <authorList>
            <person name="Tang H."/>
            <person name="Krishnakumar V."/>
            <person name="Bidwell S."/>
            <person name="Rosen B."/>
            <person name="Chan A."/>
            <person name="Zhou S."/>
            <person name="Gentzbittel L."/>
            <person name="Childs K.L."/>
            <person name="Yandell M."/>
            <person name="Gundlach H."/>
            <person name="Mayer K.F."/>
            <person name="Schwartz D.C."/>
            <person name="Town C.D."/>
        </authorList>
    </citation>
    <scope>GENOME REANNOTATION</scope>
    <source>
        <strain evidence="6 7">cv. Jemalong A17</strain>
    </source>
</reference>
<evidence type="ECO:0000313" key="7">
    <source>
        <dbReference type="Proteomes" id="UP000002051"/>
    </source>
</evidence>
<dbReference type="Gene3D" id="3.10.110.10">
    <property type="entry name" value="Ubiquitin Conjugating Enzyme"/>
    <property type="match status" value="1"/>
</dbReference>
<dbReference type="CDD" id="cd23837">
    <property type="entry name" value="UBCc_UBE2O"/>
    <property type="match status" value="1"/>
</dbReference>
<proteinExistence type="predicted"/>
<dbReference type="SUPFAM" id="SSF54495">
    <property type="entry name" value="UBC-like"/>
    <property type="match status" value="1"/>
</dbReference>
<reference evidence="5 7" key="1">
    <citation type="journal article" date="2011" name="Nature">
        <title>The Medicago genome provides insight into the evolution of rhizobial symbioses.</title>
        <authorList>
            <person name="Young N.D."/>
            <person name="Debelle F."/>
            <person name="Oldroyd G.E."/>
            <person name="Geurts R."/>
            <person name="Cannon S.B."/>
            <person name="Udvardi M.K."/>
            <person name="Benedito V.A."/>
            <person name="Mayer K.F."/>
            <person name="Gouzy J."/>
            <person name="Schoof H."/>
            <person name="Van de Peer Y."/>
            <person name="Proost S."/>
            <person name="Cook D.R."/>
            <person name="Meyers B.C."/>
            <person name="Spannagl M."/>
            <person name="Cheung F."/>
            <person name="De Mita S."/>
            <person name="Krishnakumar V."/>
            <person name="Gundlach H."/>
            <person name="Zhou S."/>
            <person name="Mudge J."/>
            <person name="Bharti A.K."/>
            <person name="Murray J.D."/>
            <person name="Naoumkina M.A."/>
            <person name="Rosen B."/>
            <person name="Silverstein K.A."/>
            <person name="Tang H."/>
            <person name="Rombauts S."/>
            <person name="Zhao P.X."/>
            <person name="Zhou P."/>
            <person name="Barbe V."/>
            <person name="Bardou P."/>
            <person name="Bechner M."/>
            <person name="Bellec A."/>
            <person name="Berger A."/>
            <person name="Berges H."/>
            <person name="Bidwell S."/>
            <person name="Bisseling T."/>
            <person name="Choisne N."/>
            <person name="Couloux A."/>
            <person name="Denny R."/>
            <person name="Deshpande S."/>
            <person name="Dai X."/>
            <person name="Doyle J.J."/>
            <person name="Dudez A.M."/>
            <person name="Farmer A.D."/>
            <person name="Fouteau S."/>
            <person name="Franken C."/>
            <person name="Gibelin C."/>
            <person name="Gish J."/>
            <person name="Goldstein S."/>
            <person name="Gonzalez A.J."/>
            <person name="Green P.J."/>
            <person name="Hallab A."/>
            <person name="Hartog M."/>
            <person name="Hua A."/>
            <person name="Humphray S.J."/>
            <person name="Jeong D.H."/>
            <person name="Jing Y."/>
            <person name="Jocker A."/>
            <person name="Kenton S.M."/>
            <person name="Kim D.J."/>
            <person name="Klee K."/>
            <person name="Lai H."/>
            <person name="Lang C."/>
            <person name="Lin S."/>
            <person name="Macmil S.L."/>
            <person name="Magdelenat G."/>
            <person name="Matthews L."/>
            <person name="McCorrison J."/>
            <person name="Monaghan E.L."/>
            <person name="Mun J.H."/>
            <person name="Najar F.Z."/>
            <person name="Nicholson C."/>
            <person name="Noirot C."/>
            <person name="O'Bleness M."/>
            <person name="Paule C.R."/>
            <person name="Poulain J."/>
            <person name="Prion F."/>
            <person name="Qin B."/>
            <person name="Qu C."/>
            <person name="Retzel E.F."/>
            <person name="Riddle C."/>
            <person name="Sallet E."/>
            <person name="Samain S."/>
            <person name="Samson N."/>
            <person name="Sanders I."/>
            <person name="Saurat O."/>
            <person name="Scarpelli C."/>
            <person name="Schiex T."/>
            <person name="Segurens B."/>
            <person name="Severin A.J."/>
            <person name="Sherrier D.J."/>
            <person name="Shi R."/>
            <person name="Sims S."/>
            <person name="Singer S.R."/>
            <person name="Sinharoy S."/>
            <person name="Sterck L."/>
            <person name="Viollet A."/>
            <person name="Wang B.B."/>
            <person name="Wang K."/>
            <person name="Wang M."/>
            <person name="Wang X."/>
            <person name="Warfsmann J."/>
            <person name="Weissenbach J."/>
            <person name="White D.D."/>
            <person name="White J.D."/>
            <person name="Wiley G.B."/>
            <person name="Wincker P."/>
            <person name="Xing Y."/>
            <person name="Yang L."/>
            <person name="Yao Z."/>
            <person name="Ying F."/>
            <person name="Zhai J."/>
            <person name="Zhou L."/>
            <person name="Zuber A."/>
            <person name="Denarie J."/>
            <person name="Dixon R.A."/>
            <person name="May G.D."/>
            <person name="Schwartz D.C."/>
            <person name="Rogers J."/>
            <person name="Quetier F."/>
            <person name="Town C.D."/>
            <person name="Roe B.A."/>
        </authorList>
    </citation>
    <scope>NUCLEOTIDE SEQUENCE [LARGE SCALE GENOMIC DNA]</scope>
    <source>
        <strain evidence="5">A17</strain>
        <strain evidence="6 7">cv. Jemalong A17</strain>
    </source>
</reference>